<evidence type="ECO:0000313" key="1">
    <source>
        <dbReference type="EMBL" id="ONM30547.1"/>
    </source>
</evidence>
<protein>
    <submittedName>
        <fullName evidence="1">Uncharacterized protein</fullName>
    </submittedName>
</protein>
<name>A0A1D6MN39_MAIZE</name>
<sequence length="44" mass="5058">MDFIYCLWKVTTLGESTKGWTCWNSGPNGNWIVDCLCRKSNQNS</sequence>
<dbReference type="AlphaFoldDB" id="A0A1D6MN39"/>
<gene>
    <name evidence="1" type="ORF">ZEAMMB73_Zm00001d040106</name>
</gene>
<organism evidence="1">
    <name type="scientific">Zea mays</name>
    <name type="common">Maize</name>
    <dbReference type="NCBI Taxonomy" id="4577"/>
    <lineage>
        <taxon>Eukaryota</taxon>
        <taxon>Viridiplantae</taxon>
        <taxon>Streptophyta</taxon>
        <taxon>Embryophyta</taxon>
        <taxon>Tracheophyta</taxon>
        <taxon>Spermatophyta</taxon>
        <taxon>Magnoliopsida</taxon>
        <taxon>Liliopsida</taxon>
        <taxon>Poales</taxon>
        <taxon>Poaceae</taxon>
        <taxon>PACMAD clade</taxon>
        <taxon>Panicoideae</taxon>
        <taxon>Andropogonodae</taxon>
        <taxon>Andropogoneae</taxon>
        <taxon>Tripsacinae</taxon>
        <taxon>Zea</taxon>
    </lineage>
</organism>
<reference evidence="1" key="1">
    <citation type="submission" date="2015-12" db="EMBL/GenBank/DDBJ databases">
        <title>Update maize B73 reference genome by single molecule sequencing technologies.</title>
        <authorList>
            <consortium name="Maize Genome Sequencing Project"/>
            <person name="Ware D."/>
        </authorList>
    </citation>
    <scope>NUCLEOTIDE SEQUENCE [LARGE SCALE GENOMIC DNA]</scope>
    <source>
        <tissue evidence="1">Seedling</tissue>
    </source>
</reference>
<proteinExistence type="predicted"/>
<dbReference type="EMBL" id="CM007649">
    <property type="protein sequence ID" value="ONM30547.1"/>
    <property type="molecule type" value="Genomic_DNA"/>
</dbReference>
<dbReference type="InParanoid" id="A0A1D6MN39"/>
<accession>A0A1D6MN39</accession>